<evidence type="ECO:0000256" key="1">
    <source>
        <dbReference type="SAM" id="Phobius"/>
    </source>
</evidence>
<proteinExistence type="predicted"/>
<organism evidence="2 3">
    <name type="scientific">Rhodohalobacter mucosus</name>
    <dbReference type="NCBI Taxonomy" id="2079485"/>
    <lineage>
        <taxon>Bacteria</taxon>
        <taxon>Pseudomonadati</taxon>
        <taxon>Balneolota</taxon>
        <taxon>Balneolia</taxon>
        <taxon>Balneolales</taxon>
        <taxon>Balneolaceae</taxon>
        <taxon>Rhodohalobacter</taxon>
    </lineage>
</organism>
<keyword evidence="3" id="KW-1185">Reference proteome</keyword>
<protein>
    <submittedName>
        <fullName evidence="2">Uncharacterized protein</fullName>
    </submittedName>
</protein>
<feature type="transmembrane region" description="Helical" evidence="1">
    <location>
        <begin position="16"/>
        <end position="35"/>
    </location>
</feature>
<evidence type="ECO:0000313" key="3">
    <source>
        <dbReference type="Proteomes" id="UP000245533"/>
    </source>
</evidence>
<reference evidence="2 3" key="1">
    <citation type="submission" date="2018-05" db="EMBL/GenBank/DDBJ databases">
        <title>Rhodohalobacter halophilus gen. nov., sp. nov., a moderately halophilic member of the family Balneolaceae.</title>
        <authorList>
            <person name="Liu Z.-W."/>
        </authorList>
    </citation>
    <scope>NUCLEOTIDE SEQUENCE [LARGE SCALE GENOMIC DNA]</scope>
    <source>
        <strain evidence="2 3">8A47</strain>
    </source>
</reference>
<sequence>MINQDFEMKNSIHLFWFYWSVIIDMSAGTAAAGRIEDSKRAHFLQKNTAGAFIIVRAESKK</sequence>
<gene>
    <name evidence="2" type="ORF">DDZ15_15065</name>
</gene>
<accession>A0A316TQT6</accession>
<dbReference type="Proteomes" id="UP000245533">
    <property type="component" value="Unassembled WGS sequence"/>
</dbReference>
<evidence type="ECO:0000313" key="2">
    <source>
        <dbReference type="EMBL" id="PWN05385.1"/>
    </source>
</evidence>
<dbReference type="EMBL" id="QGGB01000010">
    <property type="protein sequence ID" value="PWN05385.1"/>
    <property type="molecule type" value="Genomic_DNA"/>
</dbReference>
<keyword evidence="1" id="KW-0472">Membrane</keyword>
<dbReference type="AlphaFoldDB" id="A0A316TQT6"/>
<keyword evidence="1" id="KW-1133">Transmembrane helix</keyword>
<keyword evidence="1" id="KW-0812">Transmembrane</keyword>
<name>A0A316TQT6_9BACT</name>
<comment type="caution">
    <text evidence="2">The sequence shown here is derived from an EMBL/GenBank/DDBJ whole genome shotgun (WGS) entry which is preliminary data.</text>
</comment>